<feature type="compositionally biased region" description="Basic residues" evidence="6">
    <location>
        <begin position="244"/>
        <end position="254"/>
    </location>
</feature>
<evidence type="ECO:0000313" key="8">
    <source>
        <dbReference type="WBParaSite" id="jg16253.1"/>
    </source>
</evidence>
<protein>
    <submittedName>
        <fullName evidence="8">Serine protease K12H4.7</fullName>
    </submittedName>
</protein>
<evidence type="ECO:0000256" key="2">
    <source>
        <dbReference type="ARBA" id="ARBA00022670"/>
    </source>
</evidence>
<feature type="region of interest" description="Disordered" evidence="6">
    <location>
        <begin position="216"/>
        <end position="254"/>
    </location>
</feature>
<evidence type="ECO:0000256" key="1">
    <source>
        <dbReference type="ARBA" id="ARBA00011079"/>
    </source>
</evidence>
<dbReference type="GO" id="GO:0008239">
    <property type="term" value="F:dipeptidyl-peptidase activity"/>
    <property type="evidence" value="ECO:0007669"/>
    <property type="project" value="TreeGrafter"/>
</dbReference>
<dbReference type="PANTHER" id="PTHR11010:SF117">
    <property type="entry name" value="SERINE PROTEASE 16"/>
    <property type="match status" value="1"/>
</dbReference>
<dbReference type="AlphaFoldDB" id="A0A915D754"/>
<dbReference type="PANTHER" id="PTHR11010">
    <property type="entry name" value="PROTEASE S28 PRO-X CARBOXYPEPTIDASE-RELATED"/>
    <property type="match status" value="1"/>
</dbReference>
<evidence type="ECO:0000256" key="3">
    <source>
        <dbReference type="ARBA" id="ARBA00022729"/>
    </source>
</evidence>
<name>A0A915D754_9BILA</name>
<evidence type="ECO:0000256" key="5">
    <source>
        <dbReference type="ARBA" id="ARBA00023180"/>
    </source>
</evidence>
<dbReference type="Pfam" id="PF05577">
    <property type="entry name" value="Peptidase_S28"/>
    <property type="match status" value="3"/>
</dbReference>
<keyword evidence="7" id="KW-1185">Reference proteome</keyword>
<evidence type="ECO:0000256" key="6">
    <source>
        <dbReference type="SAM" id="MobiDB-lite"/>
    </source>
</evidence>
<sequence length="717" mass="80691">MTNSSSTFSSLSFCNSLLNLNKVNVGPFATKGGGIADVCKIFQDSSLDDYGRMKNYVNYIVPLMTNSKKFYGLPNNYTLFVQSFKTKILTVITPTLDLGTGSVVMKLDISIPPTMELIMLWKCCTQQLLDKLKAKGVYGSSGAVNVTNALITIGSTDPWKTVGVSTALDSTATLAVIEDYGQAADLSPATSADDYKLTFVRNLALKNIKKWVAGSNSSKTRRSLNKSRVVKDEAEEHRLEASKNKNKPKRQKFRRHHTFSEELVRRFGSSEDHSKKVKHSHIMQVLDHFNDSNNQGVDKWEQYFYRNDAYASDDGPVFLMMGGESAIEAAELTQTFMATLAKEFKADMYTLEHRFYGESQPTDFDLSVNNLQYLTFDQALADAAVFVESVKKSTGKNNTWIVLVDLTLECWLHGSVSNRSYQYMQVVDNATRLLGPKGCAENSQALFNLLQEMLTTIRGRKTLSSAFGFCQDWAQDFVEPKDMQSFLEAFTGVLAGTVQYDDHKHQELQKACDMMTNIYGELKKIAKSSTAKSPEMKILMRDFHAQLPSYKIKEEQQCWNVSYYAEVEYLQNEQPDQTDFRSYEWQSCLQMGISESTDIGYSIFNSALPTNYYTDLCSLAYGKQFTRDVLDAGQRRTNAVYGGQDNFTGTNVVFVNGSEDPWHPPSVYNPVGANNTVIFIDATSHCYDMYPPMRSDPKRITEAHAQIKSAVQKMLNQ</sequence>
<organism evidence="7 8">
    <name type="scientific">Ditylenchus dipsaci</name>
    <dbReference type="NCBI Taxonomy" id="166011"/>
    <lineage>
        <taxon>Eukaryota</taxon>
        <taxon>Metazoa</taxon>
        <taxon>Ecdysozoa</taxon>
        <taxon>Nematoda</taxon>
        <taxon>Chromadorea</taxon>
        <taxon>Rhabditida</taxon>
        <taxon>Tylenchina</taxon>
        <taxon>Tylenchomorpha</taxon>
        <taxon>Sphaerularioidea</taxon>
        <taxon>Anguinidae</taxon>
        <taxon>Anguininae</taxon>
        <taxon>Ditylenchus</taxon>
    </lineage>
</organism>
<keyword evidence="3" id="KW-0732">Signal</keyword>
<proteinExistence type="inferred from homology"/>
<feature type="compositionally biased region" description="Basic and acidic residues" evidence="6">
    <location>
        <begin position="229"/>
        <end position="243"/>
    </location>
</feature>
<comment type="similarity">
    <text evidence="1">Belongs to the peptidase S28 family.</text>
</comment>
<evidence type="ECO:0000256" key="4">
    <source>
        <dbReference type="ARBA" id="ARBA00022801"/>
    </source>
</evidence>
<keyword evidence="2" id="KW-0645">Protease</keyword>
<keyword evidence="5" id="KW-0325">Glycoprotein</keyword>
<dbReference type="WBParaSite" id="jg16253.1">
    <property type="protein sequence ID" value="jg16253.1"/>
    <property type="gene ID" value="jg16253"/>
</dbReference>
<keyword evidence="4" id="KW-0378">Hydrolase</keyword>
<dbReference type="GO" id="GO:0006508">
    <property type="term" value="P:proteolysis"/>
    <property type="evidence" value="ECO:0007669"/>
    <property type="project" value="UniProtKB-KW"/>
</dbReference>
<dbReference type="GO" id="GO:0070008">
    <property type="term" value="F:serine-type exopeptidase activity"/>
    <property type="evidence" value="ECO:0007669"/>
    <property type="project" value="InterPro"/>
</dbReference>
<dbReference type="InterPro" id="IPR008758">
    <property type="entry name" value="Peptidase_S28"/>
</dbReference>
<dbReference type="Gene3D" id="3.40.50.1820">
    <property type="entry name" value="alpha/beta hydrolase"/>
    <property type="match status" value="3"/>
</dbReference>
<evidence type="ECO:0000313" key="7">
    <source>
        <dbReference type="Proteomes" id="UP000887574"/>
    </source>
</evidence>
<accession>A0A915D754</accession>
<dbReference type="Proteomes" id="UP000887574">
    <property type="component" value="Unplaced"/>
</dbReference>
<reference evidence="8" key="1">
    <citation type="submission" date="2022-11" db="UniProtKB">
        <authorList>
            <consortium name="WormBaseParasite"/>
        </authorList>
    </citation>
    <scope>IDENTIFICATION</scope>
</reference>
<dbReference type="InterPro" id="IPR029058">
    <property type="entry name" value="AB_hydrolase_fold"/>
</dbReference>